<accession>A0AC35TPV4</accession>
<protein>
    <submittedName>
        <fullName evidence="2">DUF148 domain-containing protein</fullName>
    </submittedName>
</protein>
<dbReference type="WBParaSite" id="RSKR_0000281400.1">
    <property type="protein sequence ID" value="RSKR_0000281400.1"/>
    <property type="gene ID" value="RSKR_0000281400"/>
</dbReference>
<proteinExistence type="predicted"/>
<sequence length="159" mass="18039">MLRTTIFFVLFVNILAQEPTTNEPEIAESNLINLPPFMENASEESKKEFVALFSDEKLSRADIEQKLQEIVDKDPSEEVKTQFKEAKETMAGRESELKDKISQQSDKLEGPAKEVFARISKIAENKSMSIADIKQSISEIKEDVRSKDVMEGLQALKNE</sequence>
<organism evidence="1 2">
    <name type="scientific">Rhabditophanes sp. KR3021</name>
    <dbReference type="NCBI Taxonomy" id="114890"/>
    <lineage>
        <taxon>Eukaryota</taxon>
        <taxon>Metazoa</taxon>
        <taxon>Ecdysozoa</taxon>
        <taxon>Nematoda</taxon>
        <taxon>Chromadorea</taxon>
        <taxon>Rhabditida</taxon>
        <taxon>Tylenchina</taxon>
        <taxon>Panagrolaimomorpha</taxon>
        <taxon>Strongyloidoidea</taxon>
        <taxon>Alloionematidae</taxon>
        <taxon>Rhabditophanes</taxon>
    </lineage>
</organism>
<reference evidence="2" key="1">
    <citation type="submission" date="2016-11" db="UniProtKB">
        <authorList>
            <consortium name="WormBaseParasite"/>
        </authorList>
    </citation>
    <scope>IDENTIFICATION</scope>
    <source>
        <strain evidence="2">KR3021</strain>
    </source>
</reference>
<evidence type="ECO:0000313" key="2">
    <source>
        <dbReference type="WBParaSite" id="RSKR_0000281400.1"/>
    </source>
</evidence>
<evidence type="ECO:0000313" key="1">
    <source>
        <dbReference type="Proteomes" id="UP000095286"/>
    </source>
</evidence>
<name>A0AC35TPV4_9BILA</name>
<dbReference type="Proteomes" id="UP000095286">
    <property type="component" value="Unplaced"/>
</dbReference>